<keyword evidence="2" id="KW-1185">Reference proteome</keyword>
<organism evidence="1 2">
    <name type="scientific">Glycomyces sambucus</name>
    <dbReference type="NCBI Taxonomy" id="380244"/>
    <lineage>
        <taxon>Bacteria</taxon>
        <taxon>Bacillati</taxon>
        <taxon>Actinomycetota</taxon>
        <taxon>Actinomycetes</taxon>
        <taxon>Glycomycetales</taxon>
        <taxon>Glycomycetaceae</taxon>
        <taxon>Glycomyces</taxon>
    </lineage>
</organism>
<proteinExistence type="predicted"/>
<dbReference type="RefSeq" id="WP_218126539.1">
    <property type="nucleotide sequence ID" value="NZ_FNGF01000005.1"/>
</dbReference>
<dbReference type="InterPro" id="IPR008554">
    <property type="entry name" value="Glutaredoxin-like"/>
</dbReference>
<protein>
    <submittedName>
        <fullName evidence="1">Glutaredoxin-like domain</fullName>
    </submittedName>
</protein>
<dbReference type="SUPFAM" id="SSF52833">
    <property type="entry name" value="Thioredoxin-like"/>
    <property type="match status" value="1"/>
</dbReference>
<dbReference type="Gene3D" id="3.40.30.10">
    <property type="entry name" value="Glutaredoxin"/>
    <property type="match status" value="1"/>
</dbReference>
<dbReference type="AlphaFoldDB" id="A0A1G9JAY5"/>
<accession>A0A1G9JAY5</accession>
<sequence>MNRLVLLTTRDCHLCGAAREALDRVRAATGEAWTETDVAGDAALARDYGDRLPVLLLDGREHGYWDVDVPRLLRDLESPPS</sequence>
<name>A0A1G9JAY5_9ACTN</name>
<dbReference type="InterPro" id="IPR036249">
    <property type="entry name" value="Thioredoxin-like_sf"/>
</dbReference>
<dbReference type="Pfam" id="PF05768">
    <property type="entry name" value="Glrx-like"/>
    <property type="match status" value="1"/>
</dbReference>
<dbReference type="STRING" id="380244.SAMN05216298_3515"/>
<dbReference type="Proteomes" id="UP000198662">
    <property type="component" value="Unassembled WGS sequence"/>
</dbReference>
<dbReference type="EMBL" id="FNGF01000005">
    <property type="protein sequence ID" value="SDL34294.1"/>
    <property type="molecule type" value="Genomic_DNA"/>
</dbReference>
<gene>
    <name evidence="1" type="ORF">SAMN05216298_3515</name>
</gene>
<evidence type="ECO:0000313" key="1">
    <source>
        <dbReference type="EMBL" id="SDL34294.1"/>
    </source>
</evidence>
<reference evidence="2" key="1">
    <citation type="submission" date="2016-10" db="EMBL/GenBank/DDBJ databases">
        <authorList>
            <person name="Varghese N."/>
            <person name="Submissions S."/>
        </authorList>
    </citation>
    <scope>NUCLEOTIDE SEQUENCE [LARGE SCALE GENOMIC DNA]</scope>
    <source>
        <strain evidence="2">CGMCC 4.3147</strain>
    </source>
</reference>
<evidence type="ECO:0000313" key="2">
    <source>
        <dbReference type="Proteomes" id="UP000198662"/>
    </source>
</evidence>